<dbReference type="Gene3D" id="3.40.30.10">
    <property type="entry name" value="Glutaredoxin"/>
    <property type="match status" value="1"/>
</dbReference>
<dbReference type="Pfam" id="PF00462">
    <property type="entry name" value="Glutaredoxin"/>
    <property type="match status" value="1"/>
</dbReference>
<dbReference type="PROSITE" id="PS51354">
    <property type="entry name" value="GLUTAREDOXIN_2"/>
    <property type="match status" value="1"/>
</dbReference>
<dbReference type="InterPro" id="IPR036388">
    <property type="entry name" value="WH-like_DNA-bd_sf"/>
</dbReference>
<dbReference type="InterPro" id="IPR002109">
    <property type="entry name" value="Glutaredoxin"/>
</dbReference>
<dbReference type="SUPFAM" id="SSF52833">
    <property type="entry name" value="Thioredoxin-like"/>
    <property type="match status" value="1"/>
</dbReference>
<dbReference type="InterPro" id="IPR006869">
    <property type="entry name" value="DUF547"/>
</dbReference>
<dbReference type="EMBL" id="CALNXI010000159">
    <property type="protein sequence ID" value="CAH3020798.1"/>
    <property type="molecule type" value="Genomic_DNA"/>
</dbReference>
<dbReference type="InterPro" id="IPR036390">
    <property type="entry name" value="WH_DNA-bd_sf"/>
</dbReference>
<protein>
    <recommendedName>
        <fullName evidence="2">DEP domain-containing protein</fullName>
    </recommendedName>
</protein>
<dbReference type="PANTHER" id="PTHR34386:SF1">
    <property type="entry name" value="GLUTAREDOXIN-LIKE PROTEIN NRDH"/>
    <property type="match status" value="1"/>
</dbReference>
<name>A0ABN8LUM0_9CNID</name>
<feature type="region of interest" description="Disordered" evidence="1">
    <location>
        <begin position="86"/>
        <end position="108"/>
    </location>
</feature>
<keyword evidence="4" id="KW-1185">Reference proteome</keyword>
<comment type="caution">
    <text evidence="3">The sequence shown here is derived from an EMBL/GenBank/DDBJ whole genome shotgun (WGS) entry which is preliminary data.</text>
</comment>
<dbReference type="SMART" id="SM00049">
    <property type="entry name" value="DEP"/>
    <property type="match status" value="1"/>
</dbReference>
<feature type="domain" description="DEP" evidence="2">
    <location>
        <begin position="131"/>
        <end position="206"/>
    </location>
</feature>
<evidence type="ECO:0000256" key="1">
    <source>
        <dbReference type="SAM" id="MobiDB-lite"/>
    </source>
</evidence>
<dbReference type="PANTHER" id="PTHR34386">
    <property type="entry name" value="GLUTAREDOXIN"/>
    <property type="match status" value="1"/>
</dbReference>
<organism evidence="3 4">
    <name type="scientific">Porites evermanni</name>
    <dbReference type="NCBI Taxonomy" id="104178"/>
    <lineage>
        <taxon>Eukaryota</taxon>
        <taxon>Metazoa</taxon>
        <taxon>Cnidaria</taxon>
        <taxon>Anthozoa</taxon>
        <taxon>Hexacorallia</taxon>
        <taxon>Scleractinia</taxon>
        <taxon>Fungiina</taxon>
        <taxon>Poritidae</taxon>
        <taxon>Porites</taxon>
    </lineage>
</organism>
<reference evidence="3 4" key="1">
    <citation type="submission" date="2022-05" db="EMBL/GenBank/DDBJ databases">
        <authorList>
            <consortium name="Genoscope - CEA"/>
            <person name="William W."/>
        </authorList>
    </citation>
    <scope>NUCLEOTIDE SEQUENCE [LARGE SCALE GENOMIC DNA]</scope>
</reference>
<dbReference type="InterPro" id="IPR000591">
    <property type="entry name" value="DEP_dom"/>
</dbReference>
<dbReference type="SUPFAM" id="SSF46785">
    <property type="entry name" value="Winged helix' DNA-binding domain"/>
    <property type="match status" value="1"/>
</dbReference>
<dbReference type="PROSITE" id="PS50186">
    <property type="entry name" value="DEP"/>
    <property type="match status" value="1"/>
</dbReference>
<feature type="compositionally biased region" description="Pro residues" evidence="1">
    <location>
        <begin position="89"/>
        <end position="100"/>
    </location>
</feature>
<dbReference type="Pfam" id="PF00610">
    <property type="entry name" value="DEP"/>
    <property type="match status" value="1"/>
</dbReference>
<dbReference type="Pfam" id="PF04784">
    <property type="entry name" value="DUF547"/>
    <property type="match status" value="1"/>
</dbReference>
<accession>A0ABN8LUM0</accession>
<dbReference type="Gene3D" id="1.10.10.10">
    <property type="entry name" value="Winged helix-like DNA-binding domain superfamily/Winged helix DNA-binding domain"/>
    <property type="match status" value="1"/>
</dbReference>
<evidence type="ECO:0000259" key="2">
    <source>
        <dbReference type="PROSITE" id="PS50186"/>
    </source>
</evidence>
<gene>
    <name evidence="3" type="ORF">PEVE_00008632</name>
</gene>
<dbReference type="PRINTS" id="PR00160">
    <property type="entry name" value="GLUTAREDOXIN"/>
</dbReference>
<dbReference type="InterPro" id="IPR014025">
    <property type="entry name" value="Glutaredoxin_subgr"/>
</dbReference>
<sequence>MKGRVIIFSITGCPFCMRAKDKMQKLGIEYIDINLDNYPERRAEAKEKSGRNTVPQIFFNNRHIGGFDDFDKLTEPELQELIREVEENPAPPDAPQPPTPKTGDTEGGKEVEEIDFTCELDEYAQFVKDFKASGLIKDHRKGLIRNYKNSFVGKEAVDWLILTKKVDREKAVEMCRQLVERNFGHSLEKGKQTEFRDDDSIYRLLEDDESTALNSGMSSDCEPRPAPQVAEELRRLILGLYNQFLSKDGKGVDYNGMAQSNEFGAYIKHTAELQRVKLEGMTREETLAFFINIYNALVIHANVVRGPPVNLWQRYKFFNTISYVIGGHSFALNEIENGVLRSNRKAIGAVTKPFSKNDPRLKIALPEAEPKIHFALVCGAKSCPPIKTYTSAGIDEELSLAAEAFLEGEDGCVLNMPKREVSYCHLYFPLLLKYYKLDEGVIRIFKNARAIDIVCKEVQSDLNESSRFVTKLQNRAENRRVTNFNNFANFSSPLHVSRYFWKQGFFFSVLAFRPDVNGVFGSQKRGFSKAFPKVDVCEYDDVMVCGTSPPN</sequence>
<evidence type="ECO:0000313" key="3">
    <source>
        <dbReference type="EMBL" id="CAH3020798.1"/>
    </source>
</evidence>
<dbReference type="InterPro" id="IPR051548">
    <property type="entry name" value="Grx-like_ET"/>
</dbReference>
<dbReference type="CDD" id="cd04371">
    <property type="entry name" value="DEP"/>
    <property type="match status" value="1"/>
</dbReference>
<dbReference type="Proteomes" id="UP001159427">
    <property type="component" value="Unassembled WGS sequence"/>
</dbReference>
<dbReference type="InterPro" id="IPR036249">
    <property type="entry name" value="Thioredoxin-like_sf"/>
</dbReference>
<proteinExistence type="predicted"/>
<evidence type="ECO:0000313" key="4">
    <source>
        <dbReference type="Proteomes" id="UP001159427"/>
    </source>
</evidence>